<evidence type="ECO:0000313" key="3">
    <source>
        <dbReference type="Proteomes" id="UP001519921"/>
    </source>
</evidence>
<dbReference type="SUPFAM" id="SSF88946">
    <property type="entry name" value="Sigma2 domain of RNA polymerase sigma factors"/>
    <property type="match status" value="1"/>
</dbReference>
<dbReference type="InterPro" id="IPR014284">
    <property type="entry name" value="RNA_pol_sigma-70_dom"/>
</dbReference>
<protein>
    <submittedName>
        <fullName evidence="2">Sigma-70 family RNA polymerase sigma factor</fullName>
    </submittedName>
</protein>
<dbReference type="EMBL" id="JAHXPT010000001">
    <property type="protein sequence ID" value="MBW6408771.1"/>
    <property type="molecule type" value="Genomic_DNA"/>
</dbReference>
<dbReference type="InterPro" id="IPR013325">
    <property type="entry name" value="RNA_pol_sigma_r2"/>
</dbReference>
<comment type="caution">
    <text evidence="2">The sequence shown here is derived from an EMBL/GenBank/DDBJ whole genome shotgun (WGS) entry which is preliminary data.</text>
</comment>
<proteinExistence type="predicted"/>
<evidence type="ECO:0000313" key="2">
    <source>
        <dbReference type="EMBL" id="MBW6408771.1"/>
    </source>
</evidence>
<dbReference type="Proteomes" id="UP001519921">
    <property type="component" value="Unassembled WGS sequence"/>
</dbReference>
<dbReference type="RefSeq" id="WP_219777827.1">
    <property type="nucleotide sequence ID" value="NZ_JAHXPT010000001.1"/>
</dbReference>
<feature type="domain" description="RNA polymerase sigma-70 region 2" evidence="1">
    <location>
        <begin position="24"/>
        <end position="91"/>
    </location>
</feature>
<name>A0ABS7AJD7_9CLOT</name>
<dbReference type="InterPro" id="IPR007627">
    <property type="entry name" value="RNA_pol_sigma70_r2"/>
</dbReference>
<sequence length="191" mass="22351">MDYKYIEILVRKSKDGDKLSKEKLIEEFRPFILNLSKRTFIDGYDLYDIQNECYKNLLKCLNSYNLEKHRFVAYATNGIKNNINDLIKRSKNRSSAEGYEALTLCDNLEHTLPSDNPNLEEILCDKCNFEILRLAINNLSEEEKELIDFVFFKNNTIKLYSDLKAMCYSTAVNRKTSALRKIGRYVSTLNN</sequence>
<evidence type="ECO:0000259" key="1">
    <source>
        <dbReference type="Pfam" id="PF04542"/>
    </source>
</evidence>
<accession>A0ABS7AJD7</accession>
<keyword evidence="3" id="KW-1185">Reference proteome</keyword>
<dbReference type="Pfam" id="PF04542">
    <property type="entry name" value="Sigma70_r2"/>
    <property type="match status" value="1"/>
</dbReference>
<reference evidence="2 3" key="1">
    <citation type="submission" date="2021-07" db="EMBL/GenBank/DDBJ databases">
        <title>Clostridium weizhouense sp. nov., an anaerobic bacterium isolated from activated sludge of Petroleum wastewater.</title>
        <authorList>
            <person name="Li Q."/>
        </authorList>
    </citation>
    <scope>NUCLEOTIDE SEQUENCE [LARGE SCALE GENOMIC DNA]</scope>
    <source>
        <strain evidence="2 3">YB-6</strain>
    </source>
</reference>
<dbReference type="NCBIfam" id="TIGR02937">
    <property type="entry name" value="sigma70-ECF"/>
    <property type="match status" value="1"/>
</dbReference>
<dbReference type="Gene3D" id="1.10.1740.10">
    <property type="match status" value="1"/>
</dbReference>
<gene>
    <name evidence="2" type="ORF">KYD98_01540</name>
</gene>
<organism evidence="2 3">
    <name type="scientific">Clostridium weizhouense</name>
    <dbReference type="NCBI Taxonomy" id="2859781"/>
    <lineage>
        <taxon>Bacteria</taxon>
        <taxon>Bacillati</taxon>
        <taxon>Bacillota</taxon>
        <taxon>Clostridia</taxon>
        <taxon>Eubacteriales</taxon>
        <taxon>Clostridiaceae</taxon>
        <taxon>Clostridium</taxon>
    </lineage>
</organism>